<reference evidence="1" key="3">
    <citation type="journal article" name="Syst. Appl. Microbiol.">
        <title>Streptomyces alkaliterrae sp. nov., isolated from an alkaline soil, and emended descriptions of Streptomyces alkaliphilus, Streptomyces calidiresistens and Streptomyces durbertensis.</title>
        <authorList>
            <person name="Swiecimska M."/>
            <person name="Golinska P."/>
            <person name="Nouioui I."/>
            <person name="Wypij M."/>
            <person name="Rai M."/>
            <person name="Sangal V."/>
            <person name="Goodfellow M."/>
        </authorList>
    </citation>
    <scope>NUCLEOTIDE SEQUENCE</scope>
    <source>
        <strain evidence="1">OF8</strain>
    </source>
</reference>
<comment type="caution">
    <text evidence="2">The sequence shown here is derived from an EMBL/GenBank/DDBJ whole genome shotgun (WGS) entry which is preliminary data.</text>
</comment>
<dbReference type="OrthoDB" id="5351532at2"/>
<dbReference type="InterPro" id="IPR035948">
    <property type="entry name" value="YwqG-like_sf"/>
</dbReference>
<evidence type="ECO:0000313" key="2">
    <source>
        <dbReference type="EMBL" id="MQS02174.1"/>
    </source>
</evidence>
<dbReference type="Gene3D" id="2.30.320.10">
    <property type="entry name" value="YwqG-like"/>
    <property type="match status" value="1"/>
</dbReference>
<dbReference type="Pfam" id="PF09234">
    <property type="entry name" value="DUF1963"/>
    <property type="match status" value="1"/>
</dbReference>
<gene>
    <name evidence="2" type="ORF">FNX44_009860</name>
    <name evidence="1" type="ORF">H3147_07580</name>
</gene>
<proteinExistence type="predicted"/>
<evidence type="ECO:0000313" key="4">
    <source>
        <dbReference type="Proteomes" id="UP000517765"/>
    </source>
</evidence>
<dbReference type="Proteomes" id="UP000320857">
    <property type="component" value="Unassembled WGS sequence"/>
</dbReference>
<reference evidence="2 3" key="1">
    <citation type="submission" date="2019-10" db="EMBL/GenBank/DDBJ databases">
        <title>Streptomyces sp. nov., a novel actinobacterium isolated from alkaline environment.</title>
        <authorList>
            <person name="Golinska P."/>
        </authorList>
    </citation>
    <scope>NUCLEOTIDE SEQUENCE [LARGE SCALE GENOMIC DNA]</scope>
    <source>
        <strain evidence="2 3">OF1</strain>
    </source>
</reference>
<dbReference type="EMBL" id="VJYK02000076">
    <property type="protein sequence ID" value="MQS02174.1"/>
    <property type="molecule type" value="Genomic_DNA"/>
</dbReference>
<protein>
    <submittedName>
        <fullName evidence="2">DUF1963 domain-containing protein</fullName>
    </submittedName>
</protein>
<evidence type="ECO:0000313" key="3">
    <source>
        <dbReference type="Proteomes" id="UP000320857"/>
    </source>
</evidence>
<dbReference type="AlphaFoldDB" id="A0A5P0YP87"/>
<dbReference type="Proteomes" id="UP000517765">
    <property type="component" value="Unassembled WGS sequence"/>
</dbReference>
<name>A0A5P0YP87_9ACTN</name>
<organism evidence="2 3">
    <name type="scientific">Streptomyces alkaliterrae</name>
    <dbReference type="NCBI Taxonomy" id="2213162"/>
    <lineage>
        <taxon>Bacteria</taxon>
        <taxon>Bacillati</taxon>
        <taxon>Actinomycetota</taxon>
        <taxon>Actinomycetes</taxon>
        <taxon>Kitasatosporales</taxon>
        <taxon>Streptomycetaceae</taxon>
        <taxon>Streptomyces</taxon>
    </lineage>
</organism>
<dbReference type="SUPFAM" id="SSF103032">
    <property type="entry name" value="Hypothetical protein YwqG"/>
    <property type="match status" value="1"/>
</dbReference>
<dbReference type="InterPro" id="IPR015315">
    <property type="entry name" value="DUF1963"/>
</dbReference>
<dbReference type="EMBL" id="JABJXA010000031">
    <property type="protein sequence ID" value="MBB1258690.1"/>
    <property type="molecule type" value="Genomic_DNA"/>
</dbReference>
<evidence type="ECO:0000313" key="1">
    <source>
        <dbReference type="EMBL" id="MBB1258690.1"/>
    </source>
</evidence>
<sequence>MTYAGPGEETSPVGRTGGLPLNSGDFSWPTCATCKGPMQFLAQLPLDDLGRYADRGEVGGRGMLAVFMCQNDPGMCEEWDPTAGGNAAYVFPAEELPSPVSAPEGGETKLGEVSVFGYERVDSDDYYEASTGWAKRTGRPQREALGQLGGEPSWLQGEETPDCPSCGRLMDLAMQLEEGRHHETSANFGGGGCGYAFVCEDCAKAAFLWQS</sequence>
<keyword evidence="3" id="KW-1185">Reference proteome</keyword>
<accession>A0A5P0YP87</accession>
<reference evidence="4" key="2">
    <citation type="submission" date="2020-05" db="EMBL/GenBank/DDBJ databases">
        <title>Classification of alakaliphilic streptomycetes isolated from an alkaline soil next to Lonar Crater, India and a proposal for the recognition of Streptomyces alkaliterrae sp. nov.</title>
        <authorList>
            <person name="Golinska P."/>
        </authorList>
    </citation>
    <scope>NUCLEOTIDE SEQUENCE [LARGE SCALE GENOMIC DNA]</scope>
    <source>
        <strain evidence="4">OF8</strain>
    </source>
</reference>